<evidence type="ECO:0000259" key="2">
    <source>
        <dbReference type="PROSITE" id="PS50004"/>
    </source>
</evidence>
<dbReference type="SMART" id="SM00239">
    <property type="entry name" value="C2"/>
    <property type="match status" value="1"/>
</dbReference>
<dbReference type="GO" id="GO:0005814">
    <property type="term" value="C:centriole"/>
    <property type="evidence" value="ECO:0007669"/>
    <property type="project" value="TreeGrafter"/>
</dbReference>
<feature type="compositionally biased region" description="Basic and acidic residues" evidence="1">
    <location>
        <begin position="703"/>
        <end position="730"/>
    </location>
</feature>
<dbReference type="EMBL" id="JARAKH010000045">
    <property type="protein sequence ID" value="KAK8378283.1"/>
    <property type="molecule type" value="Genomic_DNA"/>
</dbReference>
<feature type="compositionally biased region" description="Polar residues" evidence="1">
    <location>
        <begin position="1051"/>
        <end position="1064"/>
    </location>
</feature>
<feature type="compositionally biased region" description="Low complexity" evidence="1">
    <location>
        <begin position="878"/>
        <end position="908"/>
    </location>
</feature>
<evidence type="ECO:0000256" key="1">
    <source>
        <dbReference type="SAM" id="MobiDB-lite"/>
    </source>
</evidence>
<dbReference type="Gene3D" id="2.60.40.150">
    <property type="entry name" value="C2 domain"/>
    <property type="match status" value="1"/>
</dbReference>
<feature type="compositionally biased region" description="Basic and acidic residues" evidence="1">
    <location>
        <begin position="820"/>
        <end position="832"/>
    </location>
</feature>
<dbReference type="InterPro" id="IPR000008">
    <property type="entry name" value="C2_dom"/>
</dbReference>
<feature type="region of interest" description="Disordered" evidence="1">
    <location>
        <begin position="687"/>
        <end position="772"/>
    </location>
</feature>
<gene>
    <name evidence="3" type="ORF">O3P69_011048</name>
</gene>
<name>A0AAW0SSE4_SCYPA</name>
<feature type="region of interest" description="Disordered" evidence="1">
    <location>
        <begin position="797"/>
        <end position="837"/>
    </location>
</feature>
<feature type="compositionally biased region" description="Polar residues" evidence="1">
    <location>
        <begin position="804"/>
        <end position="819"/>
    </location>
</feature>
<feature type="region of interest" description="Disordered" evidence="1">
    <location>
        <begin position="1"/>
        <end position="30"/>
    </location>
</feature>
<dbReference type="InterPro" id="IPR035892">
    <property type="entry name" value="C2_domain_sf"/>
</dbReference>
<feature type="compositionally biased region" description="Polar residues" evidence="1">
    <location>
        <begin position="731"/>
        <end position="750"/>
    </location>
</feature>
<sequence>MTQGGRTPVKALRPLSSRTGPDKKLFSAPDVSTLPSREIEEAWDQMEKIVLDKYPTDEESVLVVDVGTLTLSPSLLPPAPPEMKKKVTGVRVLHRSRVCYLTTLDVSLPALEPPSEWDLSQTCASRQLVDHEVRYNVREVLKLPPVPASDILKGHLVIKCVCRRLGERENEEVGSSSINLLDLWQLNGSQVEVPLFSTHPYGSLTRRLGRKARMKEEEDDKPHSFAHLTLTINLTLSSGQGRDKDQDAHQIETRQRSHTPVYAWNGDGGGHSLKVQDENLFSKKFSERGSLMTSMDSSSGSDLSDSRYSFAESGQVSQYSKPKIMIPGYQKCTESSEFNSIYLPTHMSPSDKIRRDGMHCTGIPGVTGNGESIMGPPYSPRIAQSMEPGYQGYHSSFLSVISEYNGSNNKPVESGGESPCITTTADYCADFIGYNTLGWQSGMDGRREDQRGCCRVHLEILKGRNLPWIEGSDGIPQPPNCYVRTNVGSMTVLTNICRESVNPMWNFAADVLLPYSQLAQTNGSLILKVHHSQAQQRTSPDDLLLGFVSVDATSIWSGHVSLCGWYPLLDLRGSVRGHIKVSLTPHEPPLNVAVSNIRQPVQPHNYGVPVNQHHPTHRYAHCSDPHGPAESVYFKGDGVCNSVLNSQTQTAGAMPQFTTKNQREIYNQNLQGSKDFSSSFEANGEILPQASESSDLYKSPASNEKEEGDSPDKSKECLINDKSLKGEKTQTGRTKTSSIPVFTSNKTAVKSSRPEEKVKVHSSLPKVDYKDKENVQPTTEVISQGYCRHKGAIVVKGLTKESSQDPQHPDTGSRSSNDTDSSHHQNMLKEDQDPSLIKDSIIVSHFRMQKERDDGGEELPSRAVLANKPGPVQKAMMSSSGSDNSQSDSQHSTTDSKSSSQSSNKPSSCLKAPGSPSLRVKHVTFAHKLVHHQNGDAKLQSHFSQGEVSWRSQHASLTRQDAVSARNLNHTHSLNLEGSDLQVVPCREGDSQAQSATASAQGGITMNGYDTSRSHDRTKEDLIMAFSWMNQSNECDTPCVSFIESKVPMQSNVDSNGMCSSTSPPEERMGAPSPSSSTSPKKSRKLRSRIAANFTLK</sequence>
<feature type="region of interest" description="Disordered" evidence="1">
    <location>
        <begin position="1051"/>
        <end position="1097"/>
    </location>
</feature>
<dbReference type="AlphaFoldDB" id="A0AAW0SSE4"/>
<dbReference type="Proteomes" id="UP001487740">
    <property type="component" value="Unassembled WGS sequence"/>
</dbReference>
<evidence type="ECO:0000313" key="3">
    <source>
        <dbReference type="EMBL" id="KAK8378283.1"/>
    </source>
</evidence>
<proteinExistence type="predicted"/>
<dbReference type="CDD" id="cd00030">
    <property type="entry name" value="C2"/>
    <property type="match status" value="1"/>
</dbReference>
<dbReference type="PANTHER" id="PTHR21254:SF1">
    <property type="entry name" value="C2 DOMAIN-CONTAINING PROTEIN 3"/>
    <property type="match status" value="1"/>
</dbReference>
<dbReference type="Pfam" id="PF00168">
    <property type="entry name" value="C2"/>
    <property type="match status" value="1"/>
</dbReference>
<feature type="region of interest" description="Disordered" evidence="1">
    <location>
        <begin position="236"/>
        <end position="264"/>
    </location>
</feature>
<feature type="region of interest" description="Disordered" evidence="1">
    <location>
        <begin position="849"/>
        <end position="916"/>
    </location>
</feature>
<feature type="domain" description="C2" evidence="2">
    <location>
        <begin position="437"/>
        <end position="566"/>
    </location>
</feature>
<reference evidence="3 4" key="1">
    <citation type="submission" date="2023-03" db="EMBL/GenBank/DDBJ databases">
        <title>High-quality genome of Scylla paramamosain provides insights in environmental adaptation.</title>
        <authorList>
            <person name="Zhang L."/>
        </authorList>
    </citation>
    <scope>NUCLEOTIDE SEQUENCE [LARGE SCALE GENOMIC DNA]</scope>
    <source>
        <strain evidence="3">LZ_2023a</strain>
        <tissue evidence="3">Muscle</tissue>
    </source>
</reference>
<dbReference type="SUPFAM" id="SSF49562">
    <property type="entry name" value="C2 domain (Calcium/lipid-binding domain, CaLB)"/>
    <property type="match status" value="1"/>
</dbReference>
<dbReference type="PANTHER" id="PTHR21254">
    <property type="entry name" value="C2 DOMAIN-CONTAINING PROTEIN 3"/>
    <property type="match status" value="1"/>
</dbReference>
<dbReference type="GO" id="GO:0034451">
    <property type="term" value="C:centriolar satellite"/>
    <property type="evidence" value="ECO:0007669"/>
    <property type="project" value="TreeGrafter"/>
</dbReference>
<comment type="caution">
    <text evidence="3">The sequence shown here is derived from an EMBL/GenBank/DDBJ whole genome shotgun (WGS) entry which is preliminary data.</text>
</comment>
<dbReference type="PROSITE" id="PS50004">
    <property type="entry name" value="C2"/>
    <property type="match status" value="1"/>
</dbReference>
<keyword evidence="4" id="KW-1185">Reference proteome</keyword>
<dbReference type="GO" id="GO:0071539">
    <property type="term" value="P:protein localization to centrosome"/>
    <property type="evidence" value="ECO:0007669"/>
    <property type="project" value="TreeGrafter"/>
</dbReference>
<feature type="compositionally biased region" description="Basic and acidic residues" evidence="1">
    <location>
        <begin position="241"/>
        <end position="255"/>
    </location>
</feature>
<dbReference type="GO" id="GO:0060271">
    <property type="term" value="P:cilium assembly"/>
    <property type="evidence" value="ECO:0007669"/>
    <property type="project" value="TreeGrafter"/>
</dbReference>
<dbReference type="GO" id="GO:0061511">
    <property type="term" value="P:centriole elongation"/>
    <property type="evidence" value="ECO:0007669"/>
    <property type="project" value="TreeGrafter"/>
</dbReference>
<feature type="region of interest" description="Disordered" evidence="1">
    <location>
        <begin position="994"/>
        <end position="1013"/>
    </location>
</feature>
<evidence type="ECO:0000313" key="4">
    <source>
        <dbReference type="Proteomes" id="UP001487740"/>
    </source>
</evidence>
<feature type="compositionally biased region" description="Polar residues" evidence="1">
    <location>
        <begin position="690"/>
        <end position="702"/>
    </location>
</feature>
<organism evidence="3 4">
    <name type="scientific">Scylla paramamosain</name>
    <name type="common">Mud crab</name>
    <dbReference type="NCBI Taxonomy" id="85552"/>
    <lineage>
        <taxon>Eukaryota</taxon>
        <taxon>Metazoa</taxon>
        <taxon>Ecdysozoa</taxon>
        <taxon>Arthropoda</taxon>
        <taxon>Crustacea</taxon>
        <taxon>Multicrustacea</taxon>
        <taxon>Malacostraca</taxon>
        <taxon>Eumalacostraca</taxon>
        <taxon>Eucarida</taxon>
        <taxon>Decapoda</taxon>
        <taxon>Pleocyemata</taxon>
        <taxon>Brachyura</taxon>
        <taxon>Eubrachyura</taxon>
        <taxon>Portunoidea</taxon>
        <taxon>Portunidae</taxon>
        <taxon>Portuninae</taxon>
        <taxon>Scylla</taxon>
    </lineage>
</organism>
<protein>
    <recommendedName>
        <fullName evidence="2">C2 domain-containing protein</fullName>
    </recommendedName>
</protein>
<accession>A0AAW0SSE4</accession>
<feature type="compositionally biased region" description="Polar residues" evidence="1">
    <location>
        <begin position="1002"/>
        <end position="1011"/>
    </location>
</feature>